<dbReference type="CDD" id="cd00156">
    <property type="entry name" value="REC"/>
    <property type="match status" value="1"/>
</dbReference>
<dbReference type="InterPro" id="IPR001789">
    <property type="entry name" value="Sig_transdc_resp-reg_receiver"/>
</dbReference>
<name>C1F2Y8_ACIC5</name>
<dbReference type="SUPFAM" id="SSF52172">
    <property type="entry name" value="CheY-like"/>
    <property type="match status" value="1"/>
</dbReference>
<dbReference type="SUPFAM" id="SSF55785">
    <property type="entry name" value="PYP-like sensor domain (PAS domain)"/>
    <property type="match status" value="1"/>
</dbReference>
<reference evidence="12 13" key="1">
    <citation type="journal article" date="2009" name="Appl. Environ. Microbiol.">
        <title>Three genomes from the phylum Acidobacteria provide insight into the lifestyles of these microorganisms in soils.</title>
        <authorList>
            <person name="Ward N.L."/>
            <person name="Challacombe J.F."/>
            <person name="Janssen P.H."/>
            <person name="Henrissat B."/>
            <person name="Coutinho P.M."/>
            <person name="Wu M."/>
            <person name="Xie G."/>
            <person name="Haft D.H."/>
            <person name="Sait M."/>
            <person name="Badger J."/>
            <person name="Barabote R.D."/>
            <person name="Bradley B."/>
            <person name="Brettin T.S."/>
            <person name="Brinkac L.M."/>
            <person name="Bruce D."/>
            <person name="Creasy T."/>
            <person name="Daugherty S.C."/>
            <person name="Davidsen T.M."/>
            <person name="DeBoy R.T."/>
            <person name="Detter J.C."/>
            <person name="Dodson R.J."/>
            <person name="Durkin A.S."/>
            <person name="Ganapathy A."/>
            <person name="Gwinn-Giglio M."/>
            <person name="Han C.S."/>
            <person name="Khouri H."/>
            <person name="Kiss H."/>
            <person name="Kothari S.P."/>
            <person name="Madupu R."/>
            <person name="Nelson K.E."/>
            <person name="Nelson W.C."/>
            <person name="Paulsen I."/>
            <person name="Penn K."/>
            <person name="Ren Q."/>
            <person name="Rosovitz M.J."/>
            <person name="Selengut J.D."/>
            <person name="Shrivastava S."/>
            <person name="Sullivan S.A."/>
            <person name="Tapia R."/>
            <person name="Thompson L.S."/>
            <person name="Watkins K.L."/>
            <person name="Yang Q."/>
            <person name="Yu C."/>
            <person name="Zafar N."/>
            <person name="Zhou L."/>
            <person name="Kuske C.R."/>
        </authorList>
    </citation>
    <scope>NUCLEOTIDE SEQUENCE [LARGE SCALE GENOMIC DNA]</scope>
    <source>
        <strain evidence="13">ATCC 51196 / DSM 11244 / BCRC 80197 / JCM 7670 / NBRC 15755 / NCIMB 13165 / 161</strain>
    </source>
</reference>
<dbReference type="AlphaFoldDB" id="C1F2Y8"/>
<dbReference type="SMART" id="SM00388">
    <property type="entry name" value="HisKA"/>
    <property type="match status" value="1"/>
</dbReference>
<dbReference type="InterPro" id="IPR003594">
    <property type="entry name" value="HATPase_dom"/>
</dbReference>
<dbReference type="Pfam" id="PF02518">
    <property type="entry name" value="HATPase_c"/>
    <property type="match status" value="1"/>
</dbReference>
<keyword evidence="6" id="KW-0418">Kinase</keyword>
<dbReference type="Proteomes" id="UP000002207">
    <property type="component" value="Chromosome"/>
</dbReference>
<comment type="catalytic activity">
    <reaction evidence="1">
        <text>ATP + protein L-histidine = ADP + protein N-phospho-L-histidine.</text>
        <dbReference type="EC" id="2.7.13.3"/>
    </reaction>
</comment>
<evidence type="ECO:0000256" key="6">
    <source>
        <dbReference type="ARBA" id="ARBA00022777"/>
    </source>
</evidence>
<feature type="domain" description="Response regulatory" evidence="11">
    <location>
        <begin position="11"/>
        <end position="127"/>
    </location>
</feature>
<dbReference type="Gene3D" id="3.30.450.20">
    <property type="entry name" value="PAS domain"/>
    <property type="match status" value="1"/>
</dbReference>
<keyword evidence="13" id="KW-1185">Reference proteome</keyword>
<dbReference type="eggNOG" id="COG0745">
    <property type="taxonomic scope" value="Bacteria"/>
</dbReference>
<dbReference type="Pfam" id="PF00072">
    <property type="entry name" value="Response_reg"/>
    <property type="match status" value="1"/>
</dbReference>
<dbReference type="Pfam" id="PF00512">
    <property type="entry name" value="HisKA"/>
    <property type="match status" value="1"/>
</dbReference>
<keyword evidence="3 9" id="KW-0597">Phosphoprotein</keyword>
<dbReference type="Gene3D" id="3.30.565.10">
    <property type="entry name" value="Histidine kinase-like ATPase, C-terminal domain"/>
    <property type="match status" value="1"/>
</dbReference>
<evidence type="ECO:0000256" key="2">
    <source>
        <dbReference type="ARBA" id="ARBA00012438"/>
    </source>
</evidence>
<dbReference type="InterPro" id="IPR036097">
    <property type="entry name" value="HisK_dim/P_sf"/>
</dbReference>
<evidence type="ECO:0000256" key="3">
    <source>
        <dbReference type="ARBA" id="ARBA00022553"/>
    </source>
</evidence>
<dbReference type="InterPro" id="IPR005467">
    <property type="entry name" value="His_kinase_dom"/>
</dbReference>
<proteinExistence type="predicted"/>
<dbReference type="HOGENOM" id="CLU_000445_114_72_0"/>
<dbReference type="SUPFAM" id="SSF47384">
    <property type="entry name" value="Homodimeric domain of signal transducing histidine kinase"/>
    <property type="match status" value="1"/>
</dbReference>
<evidence type="ECO:0000313" key="13">
    <source>
        <dbReference type="Proteomes" id="UP000002207"/>
    </source>
</evidence>
<dbReference type="Gene3D" id="3.40.50.2300">
    <property type="match status" value="1"/>
</dbReference>
<dbReference type="PROSITE" id="PS50109">
    <property type="entry name" value="HIS_KIN"/>
    <property type="match status" value="1"/>
</dbReference>
<keyword evidence="7" id="KW-0067">ATP-binding</keyword>
<dbReference type="PANTHER" id="PTHR43065">
    <property type="entry name" value="SENSOR HISTIDINE KINASE"/>
    <property type="match status" value="1"/>
</dbReference>
<gene>
    <name evidence="12" type="ordered locus">ACP_0889</name>
</gene>
<dbReference type="InParanoid" id="C1F2Y8"/>
<dbReference type="CDD" id="cd00130">
    <property type="entry name" value="PAS"/>
    <property type="match status" value="1"/>
</dbReference>
<dbReference type="OrthoDB" id="9790669at2"/>
<evidence type="ECO:0000256" key="9">
    <source>
        <dbReference type="PROSITE-ProRule" id="PRU00169"/>
    </source>
</evidence>
<dbReference type="PANTHER" id="PTHR43065:SF10">
    <property type="entry name" value="PEROXIDE STRESS-ACTIVATED HISTIDINE KINASE MAK3"/>
    <property type="match status" value="1"/>
</dbReference>
<evidence type="ECO:0000256" key="1">
    <source>
        <dbReference type="ARBA" id="ARBA00000085"/>
    </source>
</evidence>
<dbReference type="InterPro" id="IPR000014">
    <property type="entry name" value="PAS"/>
</dbReference>
<dbReference type="InterPro" id="IPR036890">
    <property type="entry name" value="HATPase_C_sf"/>
</dbReference>
<dbReference type="InterPro" id="IPR035965">
    <property type="entry name" value="PAS-like_dom_sf"/>
</dbReference>
<dbReference type="RefSeq" id="WP_015896055.1">
    <property type="nucleotide sequence ID" value="NC_012483.1"/>
</dbReference>
<dbReference type="EC" id="2.7.13.3" evidence="2"/>
<dbReference type="eggNOG" id="COG4191">
    <property type="taxonomic scope" value="Bacteria"/>
</dbReference>
<accession>C1F2Y8</accession>
<sequence length="510" mass="56967">MTLSAGDARPSVLILEDNPLDIELAQSRLQQAGYDFEVHVASNRSDFLQKYAEHTWHLILADYALPDFDGLSALEIVRHDDKHLPFIFVSGVLGEEVAVETLHRGATDYVLKARMERLVPAIRRALKEYAEHRSRVEAEMKLRETELLFQQVTNALPAMVWTSSADGELLYCNDIWHEYFGSDDRKSWCDSAGVHVEDISQTRRSWRDALGSGKALELECRLIRAADQVPRWHLVRAVPVTIEGAHLRWVGTCTDVQMQKERDESLRVSEKLAIVGRMAGAIAHEINNPLESLVNLLYLLKGTDTRNDPGRGLLEEADQQLFRISSITRQTLTYYRGKAVLGHIDCKALFEDTVSLFRAKLRARNITPVVAVNGNIQLQGITGELRQVLVNLVSNAIDASPEDALLRLHAGKTAENGKDCVQIDVEDSGHGIPDELQSNLFQPFFSTKGSLGTGLGLWVTKSIVDKHHGEIRLKSRPGKTTFTIVLPAEYAENEARQHNSPSLPDGLASY</sequence>
<keyword evidence="4" id="KW-0808">Transferase</keyword>
<evidence type="ECO:0000256" key="8">
    <source>
        <dbReference type="ARBA" id="ARBA00023012"/>
    </source>
</evidence>
<dbReference type="EMBL" id="CP001472">
    <property type="protein sequence ID" value="ACO34158.1"/>
    <property type="molecule type" value="Genomic_DNA"/>
</dbReference>
<dbReference type="PROSITE" id="PS50110">
    <property type="entry name" value="RESPONSE_REGULATORY"/>
    <property type="match status" value="1"/>
</dbReference>
<dbReference type="STRING" id="240015.ACP_0889"/>
<evidence type="ECO:0000259" key="10">
    <source>
        <dbReference type="PROSITE" id="PS50109"/>
    </source>
</evidence>
<protein>
    <recommendedName>
        <fullName evidence="2">histidine kinase</fullName>
        <ecNumber evidence="2">2.7.13.3</ecNumber>
    </recommendedName>
</protein>
<dbReference type="SUPFAM" id="SSF55874">
    <property type="entry name" value="ATPase domain of HSP90 chaperone/DNA topoisomerase II/histidine kinase"/>
    <property type="match status" value="1"/>
</dbReference>
<evidence type="ECO:0000259" key="11">
    <source>
        <dbReference type="PROSITE" id="PS50110"/>
    </source>
</evidence>
<keyword evidence="8" id="KW-0902">Two-component regulatory system</keyword>
<dbReference type="SMART" id="SM00387">
    <property type="entry name" value="HATPase_c"/>
    <property type="match status" value="1"/>
</dbReference>
<organism evidence="12 13">
    <name type="scientific">Acidobacterium capsulatum (strain ATCC 51196 / DSM 11244 / BCRC 80197 / JCM 7670 / NBRC 15755 / NCIMB 13165 / 161)</name>
    <dbReference type="NCBI Taxonomy" id="240015"/>
    <lineage>
        <taxon>Bacteria</taxon>
        <taxon>Pseudomonadati</taxon>
        <taxon>Acidobacteriota</taxon>
        <taxon>Terriglobia</taxon>
        <taxon>Terriglobales</taxon>
        <taxon>Acidobacteriaceae</taxon>
        <taxon>Acidobacterium</taxon>
    </lineage>
</organism>
<dbReference type="PRINTS" id="PR00344">
    <property type="entry name" value="BCTRLSENSOR"/>
</dbReference>
<dbReference type="Gene3D" id="1.10.287.130">
    <property type="match status" value="1"/>
</dbReference>
<evidence type="ECO:0000256" key="4">
    <source>
        <dbReference type="ARBA" id="ARBA00022679"/>
    </source>
</evidence>
<dbReference type="GO" id="GO:0005524">
    <property type="term" value="F:ATP binding"/>
    <property type="evidence" value="ECO:0007669"/>
    <property type="project" value="UniProtKB-KW"/>
</dbReference>
<dbReference type="CDD" id="cd00082">
    <property type="entry name" value="HisKA"/>
    <property type="match status" value="1"/>
</dbReference>
<dbReference type="InterPro" id="IPR004358">
    <property type="entry name" value="Sig_transdc_His_kin-like_C"/>
</dbReference>
<dbReference type="InterPro" id="IPR011006">
    <property type="entry name" value="CheY-like_superfamily"/>
</dbReference>
<dbReference type="InterPro" id="IPR003661">
    <property type="entry name" value="HisK_dim/P_dom"/>
</dbReference>
<evidence type="ECO:0000313" key="12">
    <source>
        <dbReference type="EMBL" id="ACO34158.1"/>
    </source>
</evidence>
<dbReference type="GO" id="GO:0000155">
    <property type="term" value="F:phosphorelay sensor kinase activity"/>
    <property type="evidence" value="ECO:0007669"/>
    <property type="project" value="InterPro"/>
</dbReference>
<dbReference type="KEGG" id="aca:ACP_0889"/>
<feature type="domain" description="Histidine kinase" evidence="10">
    <location>
        <begin position="281"/>
        <end position="490"/>
    </location>
</feature>
<evidence type="ECO:0000256" key="7">
    <source>
        <dbReference type="ARBA" id="ARBA00022840"/>
    </source>
</evidence>
<feature type="modified residue" description="4-aspartylphosphate" evidence="9">
    <location>
        <position position="62"/>
    </location>
</feature>
<dbReference type="SMART" id="SM00448">
    <property type="entry name" value="REC"/>
    <property type="match status" value="1"/>
</dbReference>
<keyword evidence="5" id="KW-0547">Nucleotide-binding</keyword>
<evidence type="ECO:0000256" key="5">
    <source>
        <dbReference type="ARBA" id="ARBA00022741"/>
    </source>
</evidence>